<evidence type="ECO:0000256" key="1">
    <source>
        <dbReference type="SAM" id="MobiDB-lite"/>
    </source>
</evidence>
<evidence type="ECO:0000259" key="2">
    <source>
        <dbReference type="SMART" id="SM01408"/>
    </source>
</evidence>
<keyword evidence="4" id="KW-1185">Reference proteome</keyword>
<dbReference type="Gene3D" id="3.30.40.10">
    <property type="entry name" value="Zinc/RING finger domain, C3HC4 (zinc finger)"/>
    <property type="match status" value="1"/>
</dbReference>
<feature type="compositionally biased region" description="Polar residues" evidence="1">
    <location>
        <begin position="559"/>
        <end position="573"/>
    </location>
</feature>
<dbReference type="SMART" id="SM01408">
    <property type="entry name" value="ING"/>
    <property type="match status" value="1"/>
</dbReference>
<evidence type="ECO:0000313" key="3">
    <source>
        <dbReference type="EMBL" id="MDI1486902.1"/>
    </source>
</evidence>
<dbReference type="InterPro" id="IPR028651">
    <property type="entry name" value="ING_fam"/>
</dbReference>
<gene>
    <name evidence="3" type="ORF">OHK93_006164</name>
</gene>
<organism evidence="3 4">
    <name type="scientific">Ramalina farinacea</name>
    <dbReference type="NCBI Taxonomy" id="258253"/>
    <lineage>
        <taxon>Eukaryota</taxon>
        <taxon>Fungi</taxon>
        <taxon>Dikarya</taxon>
        <taxon>Ascomycota</taxon>
        <taxon>Pezizomycotina</taxon>
        <taxon>Lecanoromycetes</taxon>
        <taxon>OSLEUM clade</taxon>
        <taxon>Lecanoromycetidae</taxon>
        <taxon>Lecanorales</taxon>
        <taxon>Lecanorineae</taxon>
        <taxon>Ramalinaceae</taxon>
        <taxon>Ramalina</taxon>
    </lineage>
</organism>
<dbReference type="Proteomes" id="UP001161017">
    <property type="component" value="Unassembled WGS sequence"/>
</dbReference>
<dbReference type="AlphaFoldDB" id="A0AA43TWI2"/>
<comment type="caution">
    <text evidence="3">The sequence shown here is derived from an EMBL/GenBank/DDBJ whole genome shotgun (WGS) entry which is preliminary data.</text>
</comment>
<dbReference type="Gene3D" id="6.10.140.1740">
    <property type="match status" value="1"/>
</dbReference>
<feature type="compositionally biased region" description="Basic and acidic residues" evidence="1">
    <location>
        <begin position="458"/>
        <end position="469"/>
    </location>
</feature>
<dbReference type="EMBL" id="JAPUFD010000004">
    <property type="protein sequence ID" value="MDI1486902.1"/>
    <property type="molecule type" value="Genomic_DNA"/>
</dbReference>
<dbReference type="InterPro" id="IPR011011">
    <property type="entry name" value="Znf_FYVE_PHD"/>
</dbReference>
<dbReference type="GO" id="GO:0000123">
    <property type="term" value="C:histone acetyltransferase complex"/>
    <property type="evidence" value="ECO:0007669"/>
    <property type="project" value="TreeGrafter"/>
</dbReference>
<dbReference type="SUPFAM" id="SSF57903">
    <property type="entry name" value="FYVE/PHD zinc finger"/>
    <property type="match status" value="1"/>
</dbReference>
<dbReference type="GO" id="GO:0005634">
    <property type="term" value="C:nucleus"/>
    <property type="evidence" value="ECO:0007669"/>
    <property type="project" value="TreeGrafter"/>
</dbReference>
<dbReference type="InterPro" id="IPR024610">
    <property type="entry name" value="ING_N_histone-binding"/>
</dbReference>
<dbReference type="InterPro" id="IPR013083">
    <property type="entry name" value="Znf_RING/FYVE/PHD"/>
</dbReference>
<dbReference type="GO" id="GO:0004402">
    <property type="term" value="F:histone acetyltransferase activity"/>
    <property type="evidence" value="ECO:0007669"/>
    <property type="project" value="TreeGrafter"/>
</dbReference>
<protein>
    <recommendedName>
        <fullName evidence="2">Inhibitor of growth protein N-terminal histone-binding domain-containing protein</fullName>
    </recommendedName>
</protein>
<proteinExistence type="predicted"/>
<feature type="region of interest" description="Disordered" evidence="1">
    <location>
        <begin position="123"/>
        <end position="262"/>
    </location>
</feature>
<name>A0AA43TWI2_9LECA</name>
<dbReference type="Pfam" id="PF12998">
    <property type="entry name" value="ING"/>
    <property type="match status" value="1"/>
</dbReference>
<feature type="compositionally biased region" description="Basic residues" evidence="1">
    <location>
        <begin position="668"/>
        <end position="679"/>
    </location>
</feature>
<feature type="compositionally biased region" description="Basic residues" evidence="1">
    <location>
        <begin position="225"/>
        <end position="240"/>
    </location>
</feature>
<feature type="compositionally biased region" description="Low complexity" evidence="1">
    <location>
        <begin position="626"/>
        <end position="645"/>
    </location>
</feature>
<dbReference type="PANTHER" id="PTHR10333:SF94">
    <property type="entry name" value="FINGER DOMAIN PROTEIN, PUTATIVE (AFU_ORTHOLOGUE AFUA_3G11940)-RELATED"/>
    <property type="match status" value="1"/>
</dbReference>
<dbReference type="GO" id="GO:0006355">
    <property type="term" value="P:regulation of DNA-templated transcription"/>
    <property type="evidence" value="ECO:0007669"/>
    <property type="project" value="TreeGrafter"/>
</dbReference>
<feature type="compositionally biased region" description="Pro residues" evidence="1">
    <location>
        <begin position="128"/>
        <end position="140"/>
    </location>
</feature>
<feature type="compositionally biased region" description="Low complexity" evidence="1">
    <location>
        <begin position="430"/>
        <end position="443"/>
    </location>
</feature>
<dbReference type="PANTHER" id="PTHR10333">
    <property type="entry name" value="INHIBITOR OF GROWTH PROTEIN"/>
    <property type="match status" value="1"/>
</dbReference>
<evidence type="ECO:0000313" key="4">
    <source>
        <dbReference type="Proteomes" id="UP001161017"/>
    </source>
</evidence>
<feature type="region of interest" description="Disordered" evidence="1">
    <location>
        <begin position="430"/>
        <end position="713"/>
    </location>
</feature>
<sequence length="752" mass="82074">MSSSIMLMPQNKSDDPDAQATVNDFLDYTEYLPSDLNRALTLIGKLDETYAQRADKVHNLTRIYGQPVETHVGEPRDNAALRTEISYNLNNAIKARESAYGEAERLHEMVNRHYNRLRGIKSKLNALPKPPSRDPTPVPRSPQITRKTPPPRITLRLDTARLGATTGRVADKEKKKMHRSRRVTVPGEVLPPPNPDSPQISDSDWESLPQSPLPIPTSRVGGSRSRSHRPPRIRHHKVPKPPKDRTPRAPRPPGTGTNVHSSVAGISTSNALSMLAKPPSDAPRGSEHAPWMRLTEYEMALLRKRMKKNAIWTPSETMIRRELAEGGRGPDNYRKVRAEAEENGDEFIDVDNIATTAPGKPLAPGEMSSESLALASSNLSNRGMKLNEAKKQKREALLLASLQETQQAAKRLEDLGTNFKDLFKKPLSLSISSPLTTPTLPSTESVVQDQPSKKERKKSSDHTKEDKKASSKKRKHSELSKIEPATVPVEAEAPSPEKSTAKKRKRPDSPATITTTQTTIVPLAEPGPSPSKPHSQASEAAIPSTPITPSMPAPEKPKSSTAPSKDIITATSSRPRRISLTLRGPSSPPVSELPTRPPSRAAAGRRESTAPLSATLPREQRRRKSATPATPVTPATPGPVLTAAARRSKRPMPGTLVQSDEGSAAITRGKRTKPPKKHASVLTNVAGNTPRRRSSMKDQGMESQVEEQAAGEIIDPNEPTFCLCGDVSWGEMIGCDDEDVSGFCHHLSENAN</sequence>
<reference evidence="3" key="1">
    <citation type="journal article" date="2023" name="Genome Biol. Evol.">
        <title>First Whole Genome Sequence and Flow Cytometry Genome Size Data for the Lichen-Forming Fungus Ramalina farinacea (Ascomycota).</title>
        <authorList>
            <person name="Llewellyn T."/>
            <person name="Mian S."/>
            <person name="Hill R."/>
            <person name="Leitch I.J."/>
            <person name="Gaya E."/>
        </authorList>
    </citation>
    <scope>NUCLEOTIDE SEQUENCE</scope>
    <source>
        <strain evidence="3">LIQ254RAFAR</strain>
    </source>
</reference>
<accession>A0AA43TWI2</accession>
<feature type="domain" description="Inhibitor of growth protein N-terminal histone-binding" evidence="2">
    <location>
        <begin position="21"/>
        <end position="124"/>
    </location>
</feature>